<evidence type="ECO:0008006" key="3">
    <source>
        <dbReference type="Google" id="ProtNLM"/>
    </source>
</evidence>
<proteinExistence type="predicted"/>
<protein>
    <recommendedName>
        <fullName evidence="3">Chlorophyll a-b binding protein, chloroplastic</fullName>
    </recommendedName>
</protein>
<dbReference type="PANTHER" id="PTHR21068">
    <property type="entry name" value="SPARTIN"/>
    <property type="match status" value="1"/>
</dbReference>
<evidence type="ECO:0000313" key="2">
    <source>
        <dbReference type="Proteomes" id="UP000824890"/>
    </source>
</evidence>
<dbReference type="PANTHER" id="PTHR21068:SF43">
    <property type="entry name" value="SPARTIN"/>
    <property type="match status" value="1"/>
</dbReference>
<dbReference type="Proteomes" id="UP000824890">
    <property type="component" value="Unassembled WGS sequence"/>
</dbReference>
<gene>
    <name evidence="1" type="ORF">HID58_023256</name>
</gene>
<organism evidence="1 2">
    <name type="scientific">Brassica napus</name>
    <name type="common">Rape</name>
    <dbReference type="NCBI Taxonomy" id="3708"/>
    <lineage>
        <taxon>Eukaryota</taxon>
        <taxon>Viridiplantae</taxon>
        <taxon>Streptophyta</taxon>
        <taxon>Embryophyta</taxon>
        <taxon>Tracheophyta</taxon>
        <taxon>Spermatophyta</taxon>
        <taxon>Magnoliopsida</taxon>
        <taxon>eudicotyledons</taxon>
        <taxon>Gunneridae</taxon>
        <taxon>Pentapetalae</taxon>
        <taxon>rosids</taxon>
        <taxon>malvids</taxon>
        <taxon>Brassicales</taxon>
        <taxon>Brassicaceae</taxon>
        <taxon>Brassiceae</taxon>
        <taxon>Brassica</taxon>
    </lineage>
</organism>
<sequence>MLGFSLTSCCHVTLERWAFGPTCRTPEHLRFFFPAAPPSIQSLNYTPPPLPLTPSPSTFSVNRRCRIYNIFMLQRKLTVLASPCKFSMSNRNTKADWVISYNRARKMTKMTKEVANGVLLSGVIKVYGFFSSSMVNSTVGEKLFHLLLGEMILATLDGFVWSKDIRGDKRRASSMRVCPWNGLNSFQDQTI</sequence>
<accession>A0ABQ8D1W3</accession>
<name>A0ABQ8D1W3_BRANA</name>
<evidence type="ECO:0000313" key="1">
    <source>
        <dbReference type="EMBL" id="KAH0923238.1"/>
    </source>
</evidence>
<reference evidence="1 2" key="1">
    <citation type="submission" date="2021-05" db="EMBL/GenBank/DDBJ databases">
        <title>Genome Assembly of Synthetic Allotetraploid Brassica napus Reveals Homoeologous Exchanges between Subgenomes.</title>
        <authorList>
            <person name="Davis J.T."/>
        </authorList>
    </citation>
    <scope>NUCLEOTIDE SEQUENCE [LARGE SCALE GENOMIC DNA]</scope>
    <source>
        <strain evidence="2">cv. Da-Ae</strain>
        <tissue evidence="1">Seedling</tissue>
    </source>
</reference>
<dbReference type="InterPro" id="IPR045036">
    <property type="entry name" value="Spartin-like"/>
</dbReference>
<comment type="caution">
    <text evidence="1">The sequence shown here is derived from an EMBL/GenBank/DDBJ whole genome shotgun (WGS) entry which is preliminary data.</text>
</comment>
<keyword evidence="2" id="KW-1185">Reference proteome</keyword>
<dbReference type="EMBL" id="JAGKQM010000006">
    <property type="protein sequence ID" value="KAH0923238.1"/>
    <property type="molecule type" value="Genomic_DNA"/>
</dbReference>